<keyword evidence="2" id="KW-0472">Membrane</keyword>
<accession>A0A0K2U7V1</accession>
<feature type="non-terminal residue" evidence="3">
    <location>
        <position position="1"/>
    </location>
</feature>
<feature type="compositionally biased region" description="Polar residues" evidence="1">
    <location>
        <begin position="232"/>
        <end position="249"/>
    </location>
</feature>
<organism evidence="3">
    <name type="scientific">Lepeophtheirus salmonis</name>
    <name type="common">Salmon louse</name>
    <name type="synonym">Caligus salmonis</name>
    <dbReference type="NCBI Taxonomy" id="72036"/>
    <lineage>
        <taxon>Eukaryota</taxon>
        <taxon>Metazoa</taxon>
        <taxon>Ecdysozoa</taxon>
        <taxon>Arthropoda</taxon>
        <taxon>Crustacea</taxon>
        <taxon>Multicrustacea</taxon>
        <taxon>Hexanauplia</taxon>
        <taxon>Copepoda</taxon>
        <taxon>Siphonostomatoida</taxon>
        <taxon>Caligidae</taxon>
        <taxon>Lepeophtheirus</taxon>
    </lineage>
</organism>
<feature type="compositionally biased region" description="Basic residues" evidence="1">
    <location>
        <begin position="158"/>
        <end position="172"/>
    </location>
</feature>
<proteinExistence type="predicted"/>
<keyword evidence="2" id="KW-0812">Transmembrane</keyword>
<feature type="compositionally biased region" description="Polar residues" evidence="1">
    <location>
        <begin position="143"/>
        <end position="157"/>
    </location>
</feature>
<dbReference type="AlphaFoldDB" id="A0A0K2U7V1"/>
<evidence type="ECO:0000256" key="1">
    <source>
        <dbReference type="SAM" id="MobiDB-lite"/>
    </source>
</evidence>
<feature type="transmembrane region" description="Helical" evidence="2">
    <location>
        <begin position="64"/>
        <end position="88"/>
    </location>
</feature>
<feature type="compositionally biased region" description="Basic residues" evidence="1">
    <location>
        <begin position="250"/>
        <end position="270"/>
    </location>
</feature>
<name>A0A0K2U7V1_LEPSM</name>
<feature type="region of interest" description="Disordered" evidence="1">
    <location>
        <begin position="205"/>
        <end position="294"/>
    </location>
</feature>
<sequence length="312" mass="35595">GPGAIASLPAVASVPIVSVPVVNFVPSFPISPGVVNNGGSSNSIWNKFSTFPNVQLDNIGGLDIFYIILTVFSVYVGVILLTDGDLIFDNLRRNLRFTSNLAQNVRRNLRGEVHRKGVEETASWIVNSVFDYIPPEVSNASPNYYSTTHSPPLSSTRKSNRGHRRRNKRPQKGSKAPNRYRNTEHNWNQLNSYFAKQRYNNAGSVVEQKSNNNNHDVSNSQVKESEYIRYTRPTTQRPRLTSPTVSQRNISRRKKLSNRRKSSAGSKRRPFSSYSNRSGRWPRRTTRVPPILSEPLNYSDIYNNFYTYQRRR</sequence>
<protein>
    <submittedName>
        <fullName evidence="3">Uncharacterized protein</fullName>
    </submittedName>
</protein>
<evidence type="ECO:0000256" key="2">
    <source>
        <dbReference type="SAM" id="Phobius"/>
    </source>
</evidence>
<reference evidence="3" key="1">
    <citation type="submission" date="2014-05" db="EMBL/GenBank/DDBJ databases">
        <authorList>
            <person name="Chronopoulou M."/>
        </authorList>
    </citation>
    <scope>NUCLEOTIDE SEQUENCE</scope>
    <source>
        <tissue evidence="3">Whole organism</tissue>
    </source>
</reference>
<dbReference type="EMBL" id="HACA01016420">
    <property type="protein sequence ID" value="CDW33781.1"/>
    <property type="molecule type" value="Transcribed_RNA"/>
</dbReference>
<feature type="compositionally biased region" description="Polar residues" evidence="1">
    <location>
        <begin position="205"/>
        <end position="222"/>
    </location>
</feature>
<feature type="region of interest" description="Disordered" evidence="1">
    <location>
        <begin position="143"/>
        <end position="186"/>
    </location>
</feature>
<evidence type="ECO:0000313" key="3">
    <source>
        <dbReference type="EMBL" id="CDW33781.1"/>
    </source>
</evidence>
<keyword evidence="2" id="KW-1133">Transmembrane helix</keyword>